<dbReference type="GO" id="GO:0032259">
    <property type="term" value="P:methylation"/>
    <property type="evidence" value="ECO:0007669"/>
    <property type="project" value="UniProtKB-KW"/>
</dbReference>
<dbReference type="Pfam" id="PF06253">
    <property type="entry name" value="MTTB"/>
    <property type="match status" value="1"/>
</dbReference>
<comment type="similarity">
    <text evidence="1 4">Belongs to the trimethylamine methyltransferase family.</text>
</comment>
<dbReference type="GO" id="GO:0008168">
    <property type="term" value="F:methyltransferase activity"/>
    <property type="evidence" value="ECO:0007669"/>
    <property type="project" value="UniProtKB-KW"/>
</dbReference>
<dbReference type="EC" id="2.1.1.-" evidence="4"/>
<dbReference type="AlphaFoldDB" id="A0A8S0Y2C6"/>
<protein>
    <recommendedName>
        <fullName evidence="4">Methyltransferase</fullName>
        <ecNumber evidence="4">2.1.1.-</ecNumber>
    </recommendedName>
</protein>
<keyword evidence="7" id="KW-1185">Reference proteome</keyword>
<dbReference type="PIRSF" id="PIRSF037567">
    <property type="entry name" value="MTTB_MeTrfase"/>
    <property type="match status" value="1"/>
</dbReference>
<reference evidence="5" key="2">
    <citation type="submission" date="2020-01" db="EMBL/GenBank/DDBJ databases">
        <authorList>
            <person name="Hornung B."/>
        </authorList>
    </citation>
    <scope>NUCLEOTIDE SEQUENCE</scope>
    <source>
        <strain evidence="5">PacBioINE</strain>
    </source>
</reference>
<reference evidence="6" key="1">
    <citation type="submission" date="2014-11" db="EMBL/GenBank/DDBJ databases">
        <authorList>
            <person name="Hornung B.V."/>
        </authorList>
    </citation>
    <scope>NUCLEOTIDE SEQUENCE</scope>
    <source>
        <strain evidence="6">INE</strain>
    </source>
</reference>
<name>A0A8S0Y2C6_9FIRM</name>
<evidence type="ECO:0000313" key="5">
    <source>
        <dbReference type="EMBL" id="CAA7600625.1"/>
    </source>
</evidence>
<dbReference type="Gene3D" id="3.20.20.480">
    <property type="entry name" value="Trimethylamine methyltransferase-like"/>
    <property type="match status" value="1"/>
</dbReference>
<proteinExistence type="inferred from homology"/>
<sequence>MGLAAPSLSVLNAKEIEQIKDASMDILQHTGVKMDYASARDVLRARGAKVEGEIVFFPPRLVQEAVMSAPRGFRLYARNPAKNVSIGDGNPVFVPGYGAPFITSVDGAKRKAVYEDFVQLVRLAGASSNMDITGGVLVEPNDIPEKHRHQQMLYACLANSDKPFMGSATGAEHARDSLAMAATLFEDDGDRPSQPVMITLINSLSPLMYDARMAGALMEYAAAGQPLIIASLGMAGSTMPATLASVLSVQNAEVLAGITLAQVVREGTPVVYGSASSITEMRYGSLSIGAPEGAWIIAAAAQIAHSYGLPCRAGGSLTDSKLPDAQAASESMMNMLTAGLAGVDVILHAAGILESYVSMSLEKFVLDDEACSAVKRILRGGDVNKDTLAVGLIHDIGPGGEFLSAEHTYGHFRSEFWQSPLAERGSYDQWRLEGTRTALVRAQIRLQQILESYQAPPLPKKVEKRLRESAAR</sequence>
<evidence type="ECO:0000313" key="7">
    <source>
        <dbReference type="Proteomes" id="UP001071230"/>
    </source>
</evidence>
<accession>A0A8S0Y2C6</accession>
<evidence type="ECO:0000313" key="6">
    <source>
        <dbReference type="EMBL" id="CEJ09406.1"/>
    </source>
</evidence>
<dbReference type="InterPro" id="IPR038601">
    <property type="entry name" value="MttB-like_sf"/>
</dbReference>
<organism evidence="5">
    <name type="scientific">Acididesulfobacillus acetoxydans</name>
    <dbReference type="NCBI Taxonomy" id="1561005"/>
    <lineage>
        <taxon>Bacteria</taxon>
        <taxon>Bacillati</taxon>
        <taxon>Bacillota</taxon>
        <taxon>Clostridia</taxon>
        <taxon>Eubacteriales</taxon>
        <taxon>Peptococcaceae</taxon>
        <taxon>Acididesulfobacillus</taxon>
    </lineage>
</organism>
<keyword evidence="3 4" id="KW-0808">Transferase</keyword>
<dbReference type="Proteomes" id="UP001071230">
    <property type="component" value="Unassembled WGS sequence"/>
</dbReference>
<gene>
    <name evidence="5" type="ORF">DEACI_1278</name>
    <name evidence="6" type="ORF">DEACI_3890</name>
</gene>
<dbReference type="KEGG" id="aacx:DEACI_1278"/>
<dbReference type="EMBL" id="CDGJ01000132">
    <property type="protein sequence ID" value="CEJ09406.1"/>
    <property type="molecule type" value="Genomic_DNA"/>
</dbReference>
<dbReference type="InterPro" id="IPR010426">
    <property type="entry name" value="MTTB_MeTrfase"/>
</dbReference>
<evidence type="ECO:0000256" key="3">
    <source>
        <dbReference type="ARBA" id="ARBA00022679"/>
    </source>
</evidence>
<evidence type="ECO:0000256" key="1">
    <source>
        <dbReference type="ARBA" id="ARBA00007137"/>
    </source>
</evidence>
<evidence type="ECO:0000256" key="2">
    <source>
        <dbReference type="ARBA" id="ARBA00022603"/>
    </source>
</evidence>
<evidence type="ECO:0000256" key="4">
    <source>
        <dbReference type="PIRNR" id="PIRNR037567"/>
    </source>
</evidence>
<keyword evidence="2 5" id="KW-0489">Methyltransferase</keyword>
<dbReference type="GO" id="GO:0015948">
    <property type="term" value="P:methanogenesis"/>
    <property type="evidence" value="ECO:0007669"/>
    <property type="project" value="UniProtKB-UniRule"/>
</dbReference>
<dbReference type="EMBL" id="LR746496">
    <property type="protein sequence ID" value="CAA7600625.1"/>
    <property type="molecule type" value="Genomic_DNA"/>
</dbReference>
<dbReference type="Proteomes" id="UP000836597">
    <property type="component" value="Chromosome"/>
</dbReference>